<dbReference type="InterPro" id="IPR050641">
    <property type="entry name" value="RIFMO-like"/>
</dbReference>
<protein>
    <submittedName>
        <fullName evidence="5">Pentachlorophenol monooxygenase</fullName>
    </submittedName>
</protein>
<evidence type="ECO:0000313" key="5">
    <source>
        <dbReference type="EMBL" id="OJZ76384.1"/>
    </source>
</evidence>
<comment type="caution">
    <text evidence="5">The sequence shown here is derived from an EMBL/GenBank/DDBJ whole genome shotgun (WGS) entry which is preliminary data.</text>
</comment>
<dbReference type="Gene3D" id="3.30.70.2450">
    <property type="match status" value="1"/>
</dbReference>
<keyword evidence="5" id="KW-0503">Monooxygenase</keyword>
<reference evidence="5 6" key="1">
    <citation type="submission" date="2016-11" db="EMBL/GenBank/DDBJ databases">
        <title>Genome sequences of unsequenced Mycobacteria.</title>
        <authorList>
            <person name="Greninger A.L."/>
            <person name="Fang F."/>
            <person name="Jerome K.R."/>
        </authorList>
    </citation>
    <scope>NUCLEOTIDE SEQUENCE [LARGE SCALE GENOMIC DNA]</scope>
    <source>
        <strain evidence="5 6">M11</strain>
    </source>
</reference>
<organism evidence="5 6">
    <name type="scientific">Mycobacterium paraffinicum</name>
    <dbReference type="NCBI Taxonomy" id="53378"/>
    <lineage>
        <taxon>Bacteria</taxon>
        <taxon>Bacillati</taxon>
        <taxon>Actinomycetota</taxon>
        <taxon>Actinomycetes</taxon>
        <taxon>Mycobacteriales</taxon>
        <taxon>Mycobacteriaceae</taxon>
        <taxon>Mycobacterium</taxon>
    </lineage>
</organism>
<comment type="cofactor">
    <cofactor evidence="1">
        <name>FAD</name>
        <dbReference type="ChEBI" id="CHEBI:57692"/>
    </cofactor>
</comment>
<dbReference type="InterPro" id="IPR036188">
    <property type="entry name" value="FAD/NAD-bd_sf"/>
</dbReference>
<feature type="domain" description="FAD-binding" evidence="4">
    <location>
        <begin position="3"/>
        <end position="333"/>
    </location>
</feature>
<evidence type="ECO:0000256" key="1">
    <source>
        <dbReference type="ARBA" id="ARBA00001974"/>
    </source>
</evidence>
<dbReference type="Pfam" id="PF01494">
    <property type="entry name" value="FAD_binding_3"/>
    <property type="match status" value="1"/>
</dbReference>
<dbReference type="STRING" id="53378.BRW65_01910"/>
<dbReference type="PRINTS" id="PR00420">
    <property type="entry name" value="RNGMNOXGNASE"/>
</dbReference>
<dbReference type="OrthoDB" id="8670884at2"/>
<dbReference type="GO" id="GO:0016709">
    <property type="term" value="F:oxidoreductase activity, acting on paired donors, with incorporation or reduction of molecular oxygen, NAD(P)H as one donor, and incorporation of one atom of oxygen"/>
    <property type="evidence" value="ECO:0007669"/>
    <property type="project" value="UniProtKB-ARBA"/>
</dbReference>
<dbReference type="RefSeq" id="WP_073870990.1">
    <property type="nucleotide sequence ID" value="NZ_MPNT01000001.1"/>
</dbReference>
<dbReference type="AlphaFoldDB" id="A0A1Q4I322"/>
<keyword evidence="6" id="KW-1185">Reference proteome</keyword>
<evidence type="ECO:0000259" key="4">
    <source>
        <dbReference type="Pfam" id="PF01494"/>
    </source>
</evidence>
<dbReference type="SUPFAM" id="SSF51905">
    <property type="entry name" value="FAD/NAD(P)-binding domain"/>
    <property type="match status" value="1"/>
</dbReference>
<dbReference type="PANTHER" id="PTHR43004">
    <property type="entry name" value="TRK SYSTEM POTASSIUM UPTAKE PROTEIN"/>
    <property type="match status" value="1"/>
</dbReference>
<accession>A0A1Q4I322</accession>
<keyword evidence="5" id="KW-0560">Oxidoreductase</keyword>
<dbReference type="Proteomes" id="UP000186438">
    <property type="component" value="Unassembled WGS sequence"/>
</dbReference>
<keyword evidence="3" id="KW-0274">FAD</keyword>
<dbReference type="PANTHER" id="PTHR43004:SF19">
    <property type="entry name" value="BINDING MONOOXYGENASE, PUTATIVE (JCVI)-RELATED"/>
    <property type="match status" value="1"/>
</dbReference>
<proteinExistence type="predicted"/>
<evidence type="ECO:0000256" key="3">
    <source>
        <dbReference type="ARBA" id="ARBA00022827"/>
    </source>
</evidence>
<evidence type="ECO:0000313" key="6">
    <source>
        <dbReference type="Proteomes" id="UP000186438"/>
    </source>
</evidence>
<dbReference type="InterPro" id="IPR002938">
    <property type="entry name" value="FAD-bd"/>
</dbReference>
<dbReference type="GO" id="GO:0071949">
    <property type="term" value="F:FAD binding"/>
    <property type="evidence" value="ECO:0007669"/>
    <property type="project" value="InterPro"/>
</dbReference>
<name>A0A1Q4I322_9MYCO</name>
<sequence>MEDTDVLVAGAGPTGLTLGAALLSRGIRVTLVDKLTAGANTSRAAAVNARTLEVLEELDVTRRMVKAGVIAPRFTMRQGRRILIPVDFSELPTEHPYTLMLSQADTERLLLERLRELGGDVIRPKTLSHITQDANGVTATFDDGDIVRAGYAVGADGMNSTVRAQAGIGFAGGEFAESFTLADVRVTGEAPSNEVILFYAKDGLTVLAPLPGDIFRVVAPTADAPQQPSPEFVQALLDTRGFGPGRTVVTELVWGSRFHIHHRVADSYRAGRLLLAGDAAHVHSPAGGQGMNLGITDAMALAGALAEVLGGGPDAALDAYSVAQRRRAERVLKLTGRLTRVSTLPRPLRPLRNTGMRLAAGVPAVRRRLAVRLSGLAPGD</sequence>
<keyword evidence="2" id="KW-0285">Flavoprotein</keyword>
<gene>
    <name evidence="5" type="ORF">BRW65_01910</name>
</gene>
<dbReference type="EMBL" id="MPNT01000001">
    <property type="protein sequence ID" value="OJZ76384.1"/>
    <property type="molecule type" value="Genomic_DNA"/>
</dbReference>
<dbReference type="Gene3D" id="3.50.50.60">
    <property type="entry name" value="FAD/NAD(P)-binding domain"/>
    <property type="match status" value="1"/>
</dbReference>
<evidence type="ECO:0000256" key="2">
    <source>
        <dbReference type="ARBA" id="ARBA00022630"/>
    </source>
</evidence>